<dbReference type="RefSeq" id="WP_047572415.1">
    <property type="nucleotide sequence ID" value="NZ_JPQT01000063.1"/>
</dbReference>
<feature type="compositionally biased region" description="Polar residues" evidence="1">
    <location>
        <begin position="70"/>
        <end position="84"/>
    </location>
</feature>
<evidence type="ECO:0000313" key="2">
    <source>
        <dbReference type="EMBL" id="KFE53979.1"/>
    </source>
</evidence>
<evidence type="ECO:0000313" key="3">
    <source>
        <dbReference type="Proteomes" id="UP000028643"/>
    </source>
</evidence>
<sequence length="84" mass="9376">MHLSEDDTRLVNDEELNSLLANPATFDATVKSFEVQAREIKRGFQVNQVINSLRAPGSFDHSDPPDSIRRNASVTYTSSKSKQP</sequence>
<accession>A0A085VEW6</accession>
<organism evidence="2 3">
    <name type="scientific">Pseudomonas syringae</name>
    <dbReference type="NCBI Taxonomy" id="317"/>
    <lineage>
        <taxon>Bacteria</taxon>
        <taxon>Pseudomonadati</taxon>
        <taxon>Pseudomonadota</taxon>
        <taxon>Gammaproteobacteria</taxon>
        <taxon>Pseudomonadales</taxon>
        <taxon>Pseudomonadaceae</taxon>
        <taxon>Pseudomonas</taxon>
    </lineage>
</organism>
<feature type="region of interest" description="Disordered" evidence="1">
    <location>
        <begin position="54"/>
        <end position="84"/>
    </location>
</feature>
<protein>
    <submittedName>
        <fullName evidence="2">Uncharacterized protein</fullName>
    </submittedName>
</protein>
<dbReference type="EMBL" id="JPQT01000063">
    <property type="protein sequence ID" value="KFE53979.1"/>
    <property type="molecule type" value="Genomic_DNA"/>
</dbReference>
<dbReference type="PATRIC" id="fig|317.174.peg.876"/>
<feature type="compositionally biased region" description="Basic and acidic residues" evidence="1">
    <location>
        <begin position="60"/>
        <end position="69"/>
    </location>
</feature>
<proteinExistence type="predicted"/>
<dbReference type="Proteomes" id="UP000028643">
    <property type="component" value="Unassembled WGS sequence"/>
</dbReference>
<name>A0A085VEW6_PSESX</name>
<gene>
    <name evidence="2" type="ORF">IV02_04320</name>
</gene>
<comment type="caution">
    <text evidence="2">The sequence shown here is derived from an EMBL/GenBank/DDBJ whole genome shotgun (WGS) entry which is preliminary data.</text>
</comment>
<evidence type="ECO:0000256" key="1">
    <source>
        <dbReference type="SAM" id="MobiDB-lite"/>
    </source>
</evidence>
<reference evidence="2 3" key="1">
    <citation type="submission" date="2014-07" db="EMBL/GenBank/DDBJ databases">
        <title>Draft Genome Sequences of Environmental Pseudomonas syringae strains.</title>
        <authorList>
            <person name="Baltrus D.A."/>
            <person name="Berge O."/>
            <person name="Morris C."/>
        </authorList>
    </citation>
    <scope>NUCLEOTIDE SEQUENCE [LARGE SCALE GENOMIC DNA]</scope>
    <source>
        <strain evidence="2 3">CEB003</strain>
    </source>
</reference>
<dbReference type="AlphaFoldDB" id="A0A085VEW6"/>